<comment type="caution">
    <text evidence="1">The sequence shown here is derived from an EMBL/GenBank/DDBJ whole genome shotgun (WGS) entry which is preliminary data.</text>
</comment>
<gene>
    <name evidence="1" type="ORF">Tci_923794</name>
</gene>
<protein>
    <submittedName>
        <fullName evidence="1">Uncharacterized protein</fullName>
    </submittedName>
</protein>
<dbReference type="AlphaFoldDB" id="A0A699WW36"/>
<reference evidence="1" key="1">
    <citation type="journal article" date="2019" name="Sci. Rep.">
        <title>Draft genome of Tanacetum cinerariifolium, the natural source of mosquito coil.</title>
        <authorList>
            <person name="Yamashiro T."/>
            <person name="Shiraishi A."/>
            <person name="Satake H."/>
            <person name="Nakayama K."/>
        </authorList>
    </citation>
    <scope>NUCLEOTIDE SEQUENCE</scope>
</reference>
<organism evidence="1">
    <name type="scientific">Tanacetum cinerariifolium</name>
    <name type="common">Dalmatian daisy</name>
    <name type="synonym">Chrysanthemum cinerariifolium</name>
    <dbReference type="NCBI Taxonomy" id="118510"/>
    <lineage>
        <taxon>Eukaryota</taxon>
        <taxon>Viridiplantae</taxon>
        <taxon>Streptophyta</taxon>
        <taxon>Embryophyta</taxon>
        <taxon>Tracheophyta</taxon>
        <taxon>Spermatophyta</taxon>
        <taxon>Magnoliopsida</taxon>
        <taxon>eudicotyledons</taxon>
        <taxon>Gunneridae</taxon>
        <taxon>Pentapetalae</taxon>
        <taxon>asterids</taxon>
        <taxon>campanulids</taxon>
        <taxon>Asterales</taxon>
        <taxon>Asteraceae</taxon>
        <taxon>Asteroideae</taxon>
        <taxon>Anthemideae</taxon>
        <taxon>Anthemidinae</taxon>
        <taxon>Tanacetum</taxon>
    </lineage>
</organism>
<proteinExistence type="predicted"/>
<name>A0A699WW36_TANCI</name>
<feature type="non-terminal residue" evidence="1">
    <location>
        <position position="1"/>
    </location>
</feature>
<sequence length="63" mass="6953">VFMTTMSIVLGMLSAQWPEEKREAWLKELLETMKGIVIEEVGGPDGHVFMDFEGIVGVGVKGE</sequence>
<accession>A0A699WW36</accession>
<dbReference type="EMBL" id="BKCJ011774871">
    <property type="protein sequence ID" value="GFD51825.1"/>
    <property type="molecule type" value="Genomic_DNA"/>
</dbReference>
<evidence type="ECO:0000313" key="1">
    <source>
        <dbReference type="EMBL" id="GFD51825.1"/>
    </source>
</evidence>